<dbReference type="InParanoid" id="A0A1X2H0A2"/>
<gene>
    <name evidence="1" type="ORF">BCR43DRAFT_413489</name>
</gene>
<dbReference type="EMBL" id="MCGN01000012">
    <property type="protein sequence ID" value="ORY90493.1"/>
    <property type="molecule type" value="Genomic_DNA"/>
</dbReference>
<dbReference type="OrthoDB" id="2233065at2759"/>
<proteinExistence type="predicted"/>
<reference evidence="1 2" key="1">
    <citation type="submission" date="2016-07" db="EMBL/GenBank/DDBJ databases">
        <title>Pervasive Adenine N6-methylation of Active Genes in Fungi.</title>
        <authorList>
            <consortium name="DOE Joint Genome Institute"/>
            <person name="Mondo S.J."/>
            <person name="Dannebaum R.O."/>
            <person name="Kuo R.C."/>
            <person name="Labutti K."/>
            <person name="Haridas S."/>
            <person name="Kuo A."/>
            <person name="Salamov A."/>
            <person name="Ahrendt S.R."/>
            <person name="Lipzen A."/>
            <person name="Sullivan W."/>
            <person name="Andreopoulos W.B."/>
            <person name="Clum A."/>
            <person name="Lindquist E."/>
            <person name="Daum C."/>
            <person name="Ramamoorthy G.K."/>
            <person name="Gryganskyi A."/>
            <person name="Culley D."/>
            <person name="Magnuson J.K."/>
            <person name="James T.Y."/>
            <person name="O'Malley M.A."/>
            <person name="Stajich J.E."/>
            <person name="Spatafora J.W."/>
            <person name="Visel A."/>
            <person name="Grigoriev I.V."/>
        </authorList>
    </citation>
    <scope>NUCLEOTIDE SEQUENCE [LARGE SCALE GENOMIC DNA]</scope>
    <source>
        <strain evidence="1 2">NRRL 2496</strain>
    </source>
</reference>
<evidence type="ECO:0000313" key="1">
    <source>
        <dbReference type="EMBL" id="ORY90493.1"/>
    </source>
</evidence>
<evidence type="ECO:0000313" key="2">
    <source>
        <dbReference type="Proteomes" id="UP000242180"/>
    </source>
</evidence>
<name>A0A1X2H0A2_SYNRA</name>
<comment type="caution">
    <text evidence="1">The sequence shown here is derived from an EMBL/GenBank/DDBJ whole genome shotgun (WGS) entry which is preliminary data.</text>
</comment>
<dbReference type="Proteomes" id="UP000242180">
    <property type="component" value="Unassembled WGS sequence"/>
</dbReference>
<dbReference type="OMA" id="RHYPPIL"/>
<feature type="non-terminal residue" evidence="1">
    <location>
        <position position="1"/>
    </location>
</feature>
<dbReference type="AlphaFoldDB" id="A0A1X2H0A2"/>
<sequence>QVLAHQSIVDMVSEVLLDVPLAAYTTGNVEWKDDSRSDVMLVPGAHRHYPPILIEVQQAVNEEFLDRVI</sequence>
<accession>A0A1X2H0A2</accession>
<feature type="non-terminal residue" evidence="1">
    <location>
        <position position="69"/>
    </location>
</feature>
<protein>
    <submittedName>
        <fullName evidence="1">Uncharacterized protein</fullName>
    </submittedName>
</protein>
<keyword evidence="2" id="KW-1185">Reference proteome</keyword>
<organism evidence="1 2">
    <name type="scientific">Syncephalastrum racemosum</name>
    <name type="common">Filamentous fungus</name>
    <dbReference type="NCBI Taxonomy" id="13706"/>
    <lineage>
        <taxon>Eukaryota</taxon>
        <taxon>Fungi</taxon>
        <taxon>Fungi incertae sedis</taxon>
        <taxon>Mucoromycota</taxon>
        <taxon>Mucoromycotina</taxon>
        <taxon>Mucoromycetes</taxon>
        <taxon>Mucorales</taxon>
        <taxon>Syncephalastraceae</taxon>
        <taxon>Syncephalastrum</taxon>
    </lineage>
</organism>